<dbReference type="EMBL" id="JAPDGR010000155">
    <property type="protein sequence ID" value="KAJ2994848.1"/>
    <property type="molecule type" value="Genomic_DNA"/>
</dbReference>
<keyword evidence="2" id="KW-1185">Reference proteome</keyword>
<evidence type="ECO:0000313" key="2">
    <source>
        <dbReference type="Proteomes" id="UP001143856"/>
    </source>
</evidence>
<gene>
    <name evidence="1" type="ORF">NUW58_g1442</name>
</gene>
<comment type="caution">
    <text evidence="1">The sequence shown here is derived from an EMBL/GenBank/DDBJ whole genome shotgun (WGS) entry which is preliminary data.</text>
</comment>
<dbReference type="Proteomes" id="UP001143856">
    <property type="component" value="Unassembled WGS sequence"/>
</dbReference>
<name>A0ACC1PMR7_9PEZI</name>
<reference evidence="1" key="1">
    <citation type="submission" date="2022-10" db="EMBL/GenBank/DDBJ databases">
        <title>Genome Sequence of Xylaria curta.</title>
        <authorList>
            <person name="Buettner E."/>
        </authorList>
    </citation>
    <scope>NUCLEOTIDE SEQUENCE</scope>
    <source>
        <strain evidence="1">Babe10</strain>
    </source>
</reference>
<protein>
    <submittedName>
        <fullName evidence="1">Uncharacterized protein</fullName>
    </submittedName>
</protein>
<evidence type="ECO:0000313" key="1">
    <source>
        <dbReference type="EMBL" id="KAJ2994848.1"/>
    </source>
</evidence>
<organism evidence="1 2">
    <name type="scientific">Xylaria curta</name>
    <dbReference type="NCBI Taxonomy" id="42375"/>
    <lineage>
        <taxon>Eukaryota</taxon>
        <taxon>Fungi</taxon>
        <taxon>Dikarya</taxon>
        <taxon>Ascomycota</taxon>
        <taxon>Pezizomycotina</taxon>
        <taxon>Sordariomycetes</taxon>
        <taxon>Xylariomycetidae</taxon>
        <taxon>Xylariales</taxon>
        <taxon>Xylariaceae</taxon>
        <taxon>Xylaria</taxon>
    </lineage>
</organism>
<proteinExistence type="predicted"/>
<sequence length="1167" mass="130345">MDVDEEGSSQQLALIRAVRTLDEDSALALPEKVHKLWLHLTAVKHFRLHGVEESILRWLLKQMNGNTDSAEHARRYPLTWSILGHIFPKIPAQALGRSLAYAKFASILNKALGDVTKQETSASQFGAEEGTTAAKKRKRGADWPAALAELRTPIGCLRTASEIFEALAILLEQGSTQSGDITPEKRVGAEHVKSLFSSSGDETRDITARLLLICHDSLSVPEAELIKGQQSWIETLTTIWNLRLHSKGDSLEFAKYIYERASLTLARFDDDSSVRPSNHIYNTCHEIWAPQLRRFLSTYFIRPARQRFAVDKNIDMLKLALQIAQKDVVASTTAMWSIAARIPRDTGDPKSKIEHDAWTESIFQAVLEGLRPLARRKKNEVLSRLLAIALETRSIPDTETLRTLYQQHAIEGPETDWTLVSKVLACDADVFLVAQDPGTIFENIGKVSSGDAEARDDVVSNIVLPLQDAFSKARDLAGFVTRWFQSLCASESVEQSVWFDPKIRGHLASILQTSLSSTQLLRLLEGLEPIPHKAGELLVVLDGICAGLTDEHIIASVDSKVISMMDQKWEGLSPGISALRWRILGCLASWETSKECNQLWKKVKSDLKPIIKKNSLTAADTFEAFSCCYKFGLSNHIGGKYEEDLTKLICTMMERLVASIKTETDVQILKPYMDLVSGHLPRLSEQPKQEVNTLTEHIVKLFWHVSYSLPSLPIEQRLEYIRPLIHNYDAADEEPMVDALMAPLLDALDNSENQCGWTQPHTLNLVSILLEFPVENWTRGRRKRMMASWKKERSAISSYAAKDSKYALAVLRLLVKIMQQPTFYENMEFSDLVDICSHTTTSDTILISLVERFVDATIKQVLTNTNESTQPYLLSASQYAKDLKPKKHSATYTQILLLKSLATTLTDHKYSDEYLHRLGIDPNIFGQKLSKLVERALGDLAIEANGSSTISPTDEELCFLSAILDAAQVISSETGPQLKIELSGDTLTQLERAGNTMMSRNPAITWKLRSFLIKQNANRHTAESFSAVLDEAGPGVEESMIYSFVDAYVREKSQSVRDQLLGELMDRDKLIEGSLGPLLAVRRLLELQGSDVGDIPASIEGGLDLAKVYGHFASHLSHTRSLPHFKHISETMLFLLDKHANAITQYNIEATLTSVVERSSSNGTVYA</sequence>
<accession>A0ACC1PMR7</accession>